<proteinExistence type="inferred from homology"/>
<evidence type="ECO:0000256" key="5">
    <source>
        <dbReference type="ARBA" id="ARBA00022729"/>
    </source>
</evidence>
<evidence type="ECO:0000256" key="2">
    <source>
        <dbReference type="ARBA" id="ARBA00022448"/>
    </source>
</evidence>
<dbReference type="PROSITE" id="PS52016">
    <property type="entry name" value="TONB_DEPENDENT_REC_3"/>
    <property type="match status" value="1"/>
</dbReference>
<evidence type="ECO:0000256" key="6">
    <source>
        <dbReference type="ARBA" id="ARBA00023136"/>
    </source>
</evidence>
<evidence type="ECO:0000256" key="4">
    <source>
        <dbReference type="ARBA" id="ARBA00022692"/>
    </source>
</evidence>
<reference evidence="11 12" key="1">
    <citation type="submission" date="2019-05" db="EMBL/GenBank/DDBJ databases">
        <authorList>
            <person name="Qu J.-H."/>
        </authorList>
    </citation>
    <scope>NUCLEOTIDE SEQUENCE [LARGE SCALE GENOMIC DNA]</scope>
    <source>
        <strain evidence="11 12">NS28</strain>
    </source>
</reference>
<dbReference type="InterPro" id="IPR036942">
    <property type="entry name" value="Beta-barrel_TonB_sf"/>
</dbReference>
<dbReference type="SUPFAM" id="SSF49464">
    <property type="entry name" value="Carboxypeptidase regulatory domain-like"/>
    <property type="match status" value="1"/>
</dbReference>
<dbReference type="PANTHER" id="PTHR30069">
    <property type="entry name" value="TONB-DEPENDENT OUTER MEMBRANE RECEPTOR"/>
    <property type="match status" value="1"/>
</dbReference>
<keyword evidence="5" id="KW-0732">Signal</keyword>
<protein>
    <submittedName>
        <fullName evidence="11">TonB-dependent receptor</fullName>
    </submittedName>
</protein>
<comment type="subcellular location">
    <subcellularLocation>
        <location evidence="1 8">Cell outer membrane</location>
        <topology evidence="1 8">Multi-pass membrane protein</topology>
    </subcellularLocation>
</comment>
<dbReference type="GO" id="GO:0015344">
    <property type="term" value="F:siderophore uptake transmembrane transporter activity"/>
    <property type="evidence" value="ECO:0007669"/>
    <property type="project" value="TreeGrafter"/>
</dbReference>
<evidence type="ECO:0000313" key="11">
    <source>
        <dbReference type="EMBL" id="KAA6436716.1"/>
    </source>
</evidence>
<dbReference type="InterPro" id="IPR012910">
    <property type="entry name" value="Plug_dom"/>
</dbReference>
<dbReference type="InterPro" id="IPR037066">
    <property type="entry name" value="Plug_dom_sf"/>
</dbReference>
<feature type="domain" description="TonB-dependent receptor plug" evidence="10">
    <location>
        <begin position="154"/>
        <end position="232"/>
    </location>
</feature>
<keyword evidence="11" id="KW-0675">Receptor</keyword>
<evidence type="ECO:0000256" key="9">
    <source>
        <dbReference type="SAM" id="Phobius"/>
    </source>
</evidence>
<dbReference type="Proteomes" id="UP000323994">
    <property type="component" value="Unassembled WGS sequence"/>
</dbReference>
<evidence type="ECO:0000313" key="12">
    <source>
        <dbReference type="Proteomes" id="UP000323994"/>
    </source>
</evidence>
<dbReference type="GO" id="GO:0009279">
    <property type="term" value="C:cell outer membrane"/>
    <property type="evidence" value="ECO:0007669"/>
    <property type="project" value="UniProtKB-SubCell"/>
</dbReference>
<organism evidence="11 12">
    <name type="scientific">Dyadobacter flavalbus</name>
    <dbReference type="NCBI Taxonomy" id="2579942"/>
    <lineage>
        <taxon>Bacteria</taxon>
        <taxon>Pseudomonadati</taxon>
        <taxon>Bacteroidota</taxon>
        <taxon>Cytophagia</taxon>
        <taxon>Cytophagales</taxon>
        <taxon>Spirosomataceae</taxon>
        <taxon>Dyadobacter</taxon>
    </lineage>
</organism>
<dbReference type="Gene3D" id="2.60.40.1120">
    <property type="entry name" value="Carboxypeptidase-like, regulatory domain"/>
    <property type="match status" value="1"/>
</dbReference>
<dbReference type="InterPro" id="IPR008969">
    <property type="entry name" value="CarboxyPept-like_regulatory"/>
</dbReference>
<keyword evidence="9" id="KW-1133">Transmembrane helix</keyword>
<evidence type="ECO:0000256" key="7">
    <source>
        <dbReference type="ARBA" id="ARBA00023237"/>
    </source>
</evidence>
<comment type="similarity">
    <text evidence="8">Belongs to the TonB-dependent receptor family.</text>
</comment>
<dbReference type="GO" id="GO:0044718">
    <property type="term" value="P:siderophore transmembrane transport"/>
    <property type="evidence" value="ECO:0007669"/>
    <property type="project" value="TreeGrafter"/>
</dbReference>
<keyword evidence="4 8" id="KW-0812">Transmembrane</keyword>
<feature type="transmembrane region" description="Helical" evidence="9">
    <location>
        <begin position="7"/>
        <end position="25"/>
    </location>
</feature>
<keyword evidence="2 8" id="KW-0813">Transport</keyword>
<sequence length="796" mass="88798">MENQRNTFFCSLIKMLLLAAVIVYLPQKGFGQANWILKGRVSDASSGKGVPNASVVSRISKTAVTTDSTGYFELSLKAGEQLVNFSSVGYFSQARNITYKETFSELEIKLAPEIRQLQELIVKEKAPDENVRSSQMSVSRLDIRNLKNIPVVFGEVDILKALTLQPGVSTVGEGTAGFNVRGGRTDQNLVLLDGAPLFNTSHLLGFLSNVNVDAVRDVTLFKGDIPASYGGRLSSLLAINTRTGSKERVNLTTGIGLMTASVMADGPLTRNRRLTFLAGGRIAYPDILIKRFPAPVNKNKAFFFDLNGRLSYEISATSIVSVTGYYSFDHFKFPEDTLYGWKSAAATFNWNKQINKALSMEVGANLSKYTFMLEGIAPTNQYQFSSGINQYDGHIRFLWQPLSAHKMEAGASITRYSLSPGNVAPVKESNITRIDLENEQALEQALYLSDEWNPFAWLAVNAGIRYVHFANVGAGSVFQYEHAVPRSSESILDTLVFGKGKTIAGFGGFEPRLSVRINTGKSSSVKMSYTKTRQYLHLISNTTAISPVDFWKLADGFVPPQSSVQWAAGYFKNFGDNTFETSVEVYRKNLANLVEYKNGATLLLNAALETDLLPAKGKAYGVEVSIQKTKGVVSGLIAYTYSRTFAKVSSIYPTEQINRGNWFPATVDRPHNINISTQWKWRKGWTFGTNFVYTSGRPLTFPDGTYRLNDVVVQDYSSRNLDRVPDYHRMDVSFTKDTRIKTDQPSYTLWSFSIYNLYARKNPYSIYFRQSGSRLVSYRLSVFGTLIPSISWKHYF</sequence>
<dbReference type="InterPro" id="IPR039426">
    <property type="entry name" value="TonB-dep_rcpt-like"/>
</dbReference>
<evidence type="ECO:0000256" key="8">
    <source>
        <dbReference type="PROSITE-ProRule" id="PRU01360"/>
    </source>
</evidence>
<gene>
    <name evidence="11" type="ORF">FEM33_21495</name>
</gene>
<comment type="caution">
    <text evidence="11">The sequence shown here is derived from an EMBL/GenBank/DDBJ whole genome shotgun (WGS) entry which is preliminary data.</text>
</comment>
<dbReference type="Pfam" id="PF13715">
    <property type="entry name" value="CarbopepD_reg_2"/>
    <property type="match status" value="1"/>
</dbReference>
<keyword evidence="7 8" id="KW-0998">Cell outer membrane</keyword>
<dbReference type="PANTHER" id="PTHR30069:SF29">
    <property type="entry name" value="HEMOGLOBIN AND HEMOGLOBIN-HAPTOGLOBIN-BINDING PROTEIN 1-RELATED"/>
    <property type="match status" value="1"/>
</dbReference>
<accession>A0A5M8QPX9</accession>
<name>A0A5M8QPX9_9BACT</name>
<evidence type="ECO:0000256" key="3">
    <source>
        <dbReference type="ARBA" id="ARBA00022452"/>
    </source>
</evidence>
<dbReference type="EMBL" id="VBSN01000066">
    <property type="protein sequence ID" value="KAA6436716.1"/>
    <property type="molecule type" value="Genomic_DNA"/>
</dbReference>
<dbReference type="Gene3D" id="2.40.170.20">
    <property type="entry name" value="TonB-dependent receptor, beta-barrel domain"/>
    <property type="match status" value="1"/>
</dbReference>
<dbReference type="Pfam" id="PF07715">
    <property type="entry name" value="Plug"/>
    <property type="match status" value="1"/>
</dbReference>
<evidence type="ECO:0000259" key="10">
    <source>
        <dbReference type="Pfam" id="PF07715"/>
    </source>
</evidence>
<dbReference type="Gene3D" id="2.170.130.10">
    <property type="entry name" value="TonB-dependent receptor, plug domain"/>
    <property type="match status" value="1"/>
</dbReference>
<dbReference type="AlphaFoldDB" id="A0A5M8QPX9"/>
<evidence type="ECO:0000256" key="1">
    <source>
        <dbReference type="ARBA" id="ARBA00004571"/>
    </source>
</evidence>
<dbReference type="SUPFAM" id="SSF56935">
    <property type="entry name" value="Porins"/>
    <property type="match status" value="1"/>
</dbReference>
<keyword evidence="12" id="KW-1185">Reference proteome</keyword>
<keyword evidence="3 8" id="KW-1134">Transmembrane beta strand</keyword>
<keyword evidence="6 8" id="KW-0472">Membrane</keyword>